<accession>A0ABN3LT96</accession>
<sequence length="107" mass="11267">MAAADGLSLRACLARPAETLLTPAERAERAEKARVAEESERLRTDRRTGAGPGQRAGPAPGPGDRPVSDAMHIVLDDTAMAASDQGTILASRLVHRAHADWFLCAPA</sequence>
<feature type="region of interest" description="Disordered" evidence="1">
    <location>
        <begin position="23"/>
        <end position="69"/>
    </location>
</feature>
<reference evidence="2 3" key="1">
    <citation type="journal article" date="2019" name="Int. J. Syst. Evol. Microbiol.">
        <title>The Global Catalogue of Microorganisms (GCM) 10K type strain sequencing project: providing services to taxonomists for standard genome sequencing and annotation.</title>
        <authorList>
            <consortium name="The Broad Institute Genomics Platform"/>
            <consortium name="The Broad Institute Genome Sequencing Center for Infectious Disease"/>
            <person name="Wu L."/>
            <person name="Ma J."/>
        </authorList>
    </citation>
    <scope>NUCLEOTIDE SEQUENCE [LARGE SCALE GENOMIC DNA]</scope>
    <source>
        <strain evidence="2 3">JCM 5062</strain>
    </source>
</reference>
<organism evidence="2 3">
    <name type="scientific">Streptomyces gobitricini</name>
    <dbReference type="NCBI Taxonomy" id="68211"/>
    <lineage>
        <taxon>Bacteria</taxon>
        <taxon>Bacillati</taxon>
        <taxon>Actinomycetota</taxon>
        <taxon>Actinomycetes</taxon>
        <taxon>Kitasatosporales</taxon>
        <taxon>Streptomycetaceae</taxon>
        <taxon>Streptomyces</taxon>
    </lineage>
</organism>
<comment type="caution">
    <text evidence="2">The sequence shown here is derived from an EMBL/GenBank/DDBJ whole genome shotgun (WGS) entry which is preliminary data.</text>
</comment>
<evidence type="ECO:0000313" key="3">
    <source>
        <dbReference type="Proteomes" id="UP001499942"/>
    </source>
</evidence>
<evidence type="ECO:0000313" key="2">
    <source>
        <dbReference type="EMBL" id="GAA2488645.1"/>
    </source>
</evidence>
<protein>
    <recommendedName>
        <fullName evidence="4">Transposase</fullName>
    </recommendedName>
</protein>
<name>A0ABN3LT96_9ACTN</name>
<feature type="compositionally biased region" description="Low complexity" evidence="1">
    <location>
        <begin position="53"/>
        <end position="65"/>
    </location>
</feature>
<keyword evidence="3" id="KW-1185">Reference proteome</keyword>
<evidence type="ECO:0008006" key="4">
    <source>
        <dbReference type="Google" id="ProtNLM"/>
    </source>
</evidence>
<dbReference type="EMBL" id="BAAASR010000013">
    <property type="protein sequence ID" value="GAA2488645.1"/>
    <property type="molecule type" value="Genomic_DNA"/>
</dbReference>
<proteinExistence type="predicted"/>
<evidence type="ECO:0000256" key="1">
    <source>
        <dbReference type="SAM" id="MobiDB-lite"/>
    </source>
</evidence>
<dbReference type="Proteomes" id="UP001499942">
    <property type="component" value="Unassembled WGS sequence"/>
</dbReference>
<gene>
    <name evidence="2" type="ORF">GCM10010393_20110</name>
</gene>
<feature type="compositionally biased region" description="Basic and acidic residues" evidence="1">
    <location>
        <begin position="25"/>
        <end position="48"/>
    </location>
</feature>